<dbReference type="WBParaSite" id="GPLIN_001593500">
    <property type="protein sequence ID" value="GPLIN_001593500"/>
    <property type="gene ID" value="GPLIN_001593500"/>
</dbReference>
<evidence type="ECO:0000256" key="1">
    <source>
        <dbReference type="SAM" id="MobiDB-lite"/>
    </source>
</evidence>
<dbReference type="Proteomes" id="UP000050741">
    <property type="component" value="Unassembled WGS sequence"/>
</dbReference>
<organism evidence="2 3">
    <name type="scientific">Globodera pallida</name>
    <name type="common">Potato cyst nematode worm</name>
    <name type="synonym">Heterodera pallida</name>
    <dbReference type="NCBI Taxonomy" id="36090"/>
    <lineage>
        <taxon>Eukaryota</taxon>
        <taxon>Metazoa</taxon>
        <taxon>Ecdysozoa</taxon>
        <taxon>Nematoda</taxon>
        <taxon>Chromadorea</taxon>
        <taxon>Rhabditida</taxon>
        <taxon>Tylenchina</taxon>
        <taxon>Tylenchomorpha</taxon>
        <taxon>Tylenchoidea</taxon>
        <taxon>Heteroderidae</taxon>
        <taxon>Heteroderinae</taxon>
        <taxon>Globodera</taxon>
    </lineage>
</organism>
<sequence>MGRRTESEVLDERWQRECNSSHIACYLISCSSGEKAFFDWGCSMYIRIEDTSSCIPKATDHVIREHPSDRPWLCDCTFGKKGESVDMGPPDLRSSITKAPPVPRSITTTTNARAVCCF</sequence>
<keyword evidence="2" id="KW-1185">Reference proteome</keyword>
<feature type="region of interest" description="Disordered" evidence="1">
    <location>
        <begin position="85"/>
        <end position="104"/>
    </location>
</feature>
<reference evidence="2" key="2">
    <citation type="submission" date="2014-05" db="EMBL/GenBank/DDBJ databases">
        <title>The genome and life-stage specific transcriptomes of Globodera pallida elucidate key aspects of plant parasitism by a cyst nematode.</title>
        <authorList>
            <person name="Cotton J.A."/>
            <person name="Lilley C.J."/>
            <person name="Jones L.M."/>
            <person name="Kikuchi T."/>
            <person name="Reid A.J."/>
            <person name="Thorpe P."/>
            <person name="Tsai I.J."/>
            <person name="Beasley H."/>
            <person name="Blok V."/>
            <person name="Cock P.J.A."/>
            <person name="Van den Akker S.E."/>
            <person name="Holroyd N."/>
            <person name="Hunt M."/>
            <person name="Mantelin S."/>
            <person name="Naghra H."/>
            <person name="Pain A."/>
            <person name="Palomares-Rius J.E."/>
            <person name="Zarowiecki M."/>
            <person name="Berriman M."/>
            <person name="Jones J.T."/>
            <person name="Urwin P.E."/>
        </authorList>
    </citation>
    <scope>NUCLEOTIDE SEQUENCE [LARGE SCALE GENOMIC DNA]</scope>
    <source>
        <strain evidence="2">Lindley</strain>
    </source>
</reference>
<evidence type="ECO:0000313" key="2">
    <source>
        <dbReference type="Proteomes" id="UP000050741"/>
    </source>
</evidence>
<dbReference type="AlphaFoldDB" id="A0A183CSS7"/>
<protein>
    <submittedName>
        <fullName evidence="3">Uncharacterized protein</fullName>
    </submittedName>
</protein>
<evidence type="ECO:0000313" key="3">
    <source>
        <dbReference type="WBParaSite" id="GPLIN_001593500"/>
    </source>
</evidence>
<name>A0A183CSS7_GLOPA</name>
<reference evidence="2" key="1">
    <citation type="submission" date="2013-12" db="EMBL/GenBank/DDBJ databases">
        <authorList>
            <person name="Aslett M."/>
        </authorList>
    </citation>
    <scope>NUCLEOTIDE SEQUENCE [LARGE SCALE GENOMIC DNA]</scope>
    <source>
        <strain evidence="2">Lindley</strain>
    </source>
</reference>
<proteinExistence type="predicted"/>
<accession>A0A183CSS7</accession>
<reference evidence="3" key="3">
    <citation type="submission" date="2016-06" db="UniProtKB">
        <authorList>
            <consortium name="WormBaseParasite"/>
        </authorList>
    </citation>
    <scope>IDENTIFICATION</scope>
</reference>